<dbReference type="EMBL" id="GBXM01062255">
    <property type="protein sequence ID" value="JAH46322.1"/>
    <property type="molecule type" value="Transcribed_RNA"/>
</dbReference>
<dbReference type="AlphaFoldDB" id="A0A0E9SYJ8"/>
<sequence length="79" mass="9394">MYRHVFLAQRSLKKPFYLHSISSKAILCPFSKWNRYSSIYKDLYLNKKTYESSLHGYFPTHSLRHYKLGVPVPLIICVL</sequence>
<reference evidence="1" key="1">
    <citation type="submission" date="2014-11" db="EMBL/GenBank/DDBJ databases">
        <authorList>
            <person name="Amaro Gonzalez C."/>
        </authorList>
    </citation>
    <scope>NUCLEOTIDE SEQUENCE</scope>
</reference>
<name>A0A0E9SYJ8_ANGAN</name>
<proteinExistence type="predicted"/>
<evidence type="ECO:0000313" key="1">
    <source>
        <dbReference type="EMBL" id="JAH46322.1"/>
    </source>
</evidence>
<accession>A0A0E9SYJ8</accession>
<organism evidence="1">
    <name type="scientific">Anguilla anguilla</name>
    <name type="common">European freshwater eel</name>
    <name type="synonym">Muraena anguilla</name>
    <dbReference type="NCBI Taxonomy" id="7936"/>
    <lineage>
        <taxon>Eukaryota</taxon>
        <taxon>Metazoa</taxon>
        <taxon>Chordata</taxon>
        <taxon>Craniata</taxon>
        <taxon>Vertebrata</taxon>
        <taxon>Euteleostomi</taxon>
        <taxon>Actinopterygii</taxon>
        <taxon>Neopterygii</taxon>
        <taxon>Teleostei</taxon>
        <taxon>Anguilliformes</taxon>
        <taxon>Anguillidae</taxon>
        <taxon>Anguilla</taxon>
    </lineage>
</organism>
<reference evidence="1" key="2">
    <citation type="journal article" date="2015" name="Fish Shellfish Immunol.">
        <title>Early steps in the European eel (Anguilla anguilla)-Vibrio vulnificus interaction in the gills: Role of the RtxA13 toxin.</title>
        <authorList>
            <person name="Callol A."/>
            <person name="Pajuelo D."/>
            <person name="Ebbesson L."/>
            <person name="Teles M."/>
            <person name="MacKenzie S."/>
            <person name="Amaro C."/>
        </authorList>
    </citation>
    <scope>NUCLEOTIDE SEQUENCE</scope>
</reference>
<protein>
    <submittedName>
        <fullName evidence="1">Uncharacterized protein</fullName>
    </submittedName>
</protein>